<sequence length="766" mass="88582">MSSYNNGWDLDGLPRGLIGYPWASDDEEDDLPSSDERWTSSDGSEEEDDFSEENYSDEEPSEGESDEDEAHEEVQKRTVRKRRPKAPALTILQLLRLGKDLSFLPKMPLDILFEIFSLMEPMDLVNLLRVNKMIRTTLLRPNAQFVWAASRTRKGAPEPSKGFTEAAWAMFLFGDKCELCGSMRVYKVDWLLRRRACGRCKREHLQPGRQLAAKFPQYDIAVLQYIPYWEMPDRKYSTGDAGKNKLFWDDDFHNTGKRWASLQKACLRGETGAEKAFESWKEQRKAILEAAKQASVPCSSIRIKRCSTTPQDAQEFKDAFPAKAMRTKFKRDRIRERFIPLGYTRVDIDEGVDECVREEWESFRGRIPTLRDADWVEFKRKCEPYIEEVQRSRLERELEAAKKERMELFRGCCEKVLSTMRPSERHHCPPIEVFRPSTEISSLVDAQLSTSVKAEDFQPFVSNLAAHISKYKTRQREEALATLPTEYRDMPDPFDLARFIFRCGMHQEENEMDCSKFLVTWPMVTSHTCNARWIFSGHEAPGSEFLPKITLNERASAIAVELIAMSGLDPDTATVRDMDERGALFVCNNCQSKTITVHTWRTAVFHPDAWYRSYKSNECRARDFGYGPVSFRLANEMEKKQAQEHLKPVDATTKSDIKLHLKNIHGITEPKEGVDFFFNEACRFILHSPFVYDSLLRCIHPKCRKPDHDFSERGLRSHTGSVHGVRKPVINVDYIVFHPPRDANWKMKMQTTLEGAATNETEFKSK</sequence>
<dbReference type="SUPFAM" id="SSF81383">
    <property type="entry name" value="F-box domain"/>
    <property type="match status" value="1"/>
</dbReference>
<proteinExistence type="predicted"/>
<dbReference type="CDD" id="cd09917">
    <property type="entry name" value="F-box_SF"/>
    <property type="match status" value="1"/>
</dbReference>
<accession>A0A8H5EUV5</accession>
<dbReference type="Pfam" id="PF00646">
    <property type="entry name" value="F-box"/>
    <property type="match status" value="1"/>
</dbReference>
<evidence type="ECO:0000313" key="3">
    <source>
        <dbReference type="EMBL" id="KAF5313420.1"/>
    </source>
</evidence>
<keyword evidence="4" id="KW-1185">Reference proteome</keyword>
<reference evidence="3 4" key="1">
    <citation type="journal article" date="2020" name="ISME J.">
        <title>Uncovering the hidden diversity of litter-decomposition mechanisms in mushroom-forming fungi.</title>
        <authorList>
            <person name="Floudas D."/>
            <person name="Bentzer J."/>
            <person name="Ahren D."/>
            <person name="Johansson T."/>
            <person name="Persson P."/>
            <person name="Tunlid A."/>
        </authorList>
    </citation>
    <scope>NUCLEOTIDE SEQUENCE [LARGE SCALE GENOMIC DNA]</scope>
    <source>
        <strain evidence="3 4">CBS 175.51</strain>
    </source>
</reference>
<protein>
    <recommendedName>
        <fullName evidence="2">F-box domain-containing protein</fullName>
    </recommendedName>
</protein>
<feature type="compositionally biased region" description="Acidic residues" evidence="1">
    <location>
        <begin position="43"/>
        <end position="71"/>
    </location>
</feature>
<name>A0A8H5EUV5_9AGAR</name>
<organism evidence="3 4">
    <name type="scientific">Ephemerocybe angulata</name>
    <dbReference type="NCBI Taxonomy" id="980116"/>
    <lineage>
        <taxon>Eukaryota</taxon>
        <taxon>Fungi</taxon>
        <taxon>Dikarya</taxon>
        <taxon>Basidiomycota</taxon>
        <taxon>Agaricomycotina</taxon>
        <taxon>Agaricomycetes</taxon>
        <taxon>Agaricomycetidae</taxon>
        <taxon>Agaricales</taxon>
        <taxon>Agaricineae</taxon>
        <taxon>Psathyrellaceae</taxon>
        <taxon>Ephemerocybe</taxon>
    </lineage>
</organism>
<feature type="region of interest" description="Disordered" evidence="1">
    <location>
        <begin position="19"/>
        <end position="81"/>
    </location>
</feature>
<dbReference type="OrthoDB" id="2322499at2759"/>
<evidence type="ECO:0000313" key="4">
    <source>
        <dbReference type="Proteomes" id="UP000541558"/>
    </source>
</evidence>
<dbReference type="InterPro" id="IPR036047">
    <property type="entry name" value="F-box-like_dom_sf"/>
</dbReference>
<evidence type="ECO:0000259" key="2">
    <source>
        <dbReference type="PROSITE" id="PS50181"/>
    </source>
</evidence>
<feature type="domain" description="F-box" evidence="2">
    <location>
        <begin position="101"/>
        <end position="150"/>
    </location>
</feature>
<dbReference type="PROSITE" id="PS50181">
    <property type="entry name" value="FBOX"/>
    <property type="match status" value="1"/>
</dbReference>
<feature type="compositionally biased region" description="Acidic residues" evidence="1">
    <location>
        <begin position="24"/>
        <end position="33"/>
    </location>
</feature>
<gene>
    <name evidence="3" type="ORF">D9611_008537</name>
</gene>
<dbReference type="EMBL" id="JAACJK010000224">
    <property type="protein sequence ID" value="KAF5313420.1"/>
    <property type="molecule type" value="Genomic_DNA"/>
</dbReference>
<dbReference type="InterPro" id="IPR001810">
    <property type="entry name" value="F-box_dom"/>
</dbReference>
<evidence type="ECO:0000256" key="1">
    <source>
        <dbReference type="SAM" id="MobiDB-lite"/>
    </source>
</evidence>
<dbReference type="AlphaFoldDB" id="A0A8H5EUV5"/>
<dbReference type="Proteomes" id="UP000541558">
    <property type="component" value="Unassembled WGS sequence"/>
</dbReference>
<comment type="caution">
    <text evidence="3">The sequence shown here is derived from an EMBL/GenBank/DDBJ whole genome shotgun (WGS) entry which is preliminary data.</text>
</comment>